<dbReference type="AlphaFoldDB" id="A0AA86T979"/>
<evidence type="ECO:0000256" key="1">
    <source>
        <dbReference type="PROSITE-ProRule" id="PRU00285"/>
    </source>
</evidence>
<keyword evidence="5" id="KW-1185">Reference proteome</keyword>
<dbReference type="KEGG" id="nti:DNFV4_04344"/>
<comment type="similarity">
    <text evidence="1 2">Belongs to the small heat shock protein (HSP20) family.</text>
</comment>
<feature type="domain" description="SHSP" evidence="3">
    <location>
        <begin position="45"/>
        <end position="157"/>
    </location>
</feature>
<accession>A0AA86T979</accession>
<dbReference type="Pfam" id="PF00011">
    <property type="entry name" value="HSP20"/>
    <property type="match status" value="1"/>
</dbReference>
<proteinExistence type="inferred from homology"/>
<name>A0AA86T979_9BACT</name>
<protein>
    <submittedName>
        <fullName evidence="4">Heat shock protein, Hsp20 family</fullName>
    </submittedName>
</protein>
<dbReference type="CDD" id="cd06464">
    <property type="entry name" value="ACD_sHsps-like"/>
    <property type="match status" value="1"/>
</dbReference>
<organism evidence="4 5">
    <name type="scientific">Nitrospira tepida</name>
    <dbReference type="NCBI Taxonomy" id="2973512"/>
    <lineage>
        <taxon>Bacteria</taxon>
        <taxon>Pseudomonadati</taxon>
        <taxon>Nitrospirota</taxon>
        <taxon>Nitrospiria</taxon>
        <taxon>Nitrospirales</taxon>
        <taxon>Nitrospiraceae</taxon>
        <taxon>Nitrospira</taxon>
    </lineage>
</organism>
<sequence length="157" mass="17876">MGELTRWDPITRWNPVKELEEMEKRLATLFGRTAARKEGEREEAMTVAEWSPLVDISEDDKEYLIKAELPEVKKDQIKLTVHNGVMTISGERTYEKEEKGKKFHRVERAYGSFTRSFTVPDDADAAKISAESKDGVLWVHLPKTAKPASKSVEIKVG</sequence>
<evidence type="ECO:0000256" key="2">
    <source>
        <dbReference type="RuleBase" id="RU003616"/>
    </source>
</evidence>
<reference evidence="4" key="1">
    <citation type="submission" date="2022-10" db="EMBL/GenBank/DDBJ databases">
        <authorList>
            <person name="Koch H."/>
        </authorList>
    </citation>
    <scope>NUCLEOTIDE SEQUENCE</scope>
    <source>
        <strain evidence="4">DNF</strain>
    </source>
</reference>
<dbReference type="RefSeq" id="WP_289271326.1">
    <property type="nucleotide sequence ID" value="NZ_OX365700.1"/>
</dbReference>
<evidence type="ECO:0000259" key="3">
    <source>
        <dbReference type="PROSITE" id="PS01031"/>
    </source>
</evidence>
<dbReference type="SUPFAM" id="SSF49764">
    <property type="entry name" value="HSP20-like chaperones"/>
    <property type="match status" value="1"/>
</dbReference>
<dbReference type="Gene3D" id="2.60.40.790">
    <property type="match status" value="1"/>
</dbReference>
<dbReference type="InterPro" id="IPR031107">
    <property type="entry name" value="Small_HSP"/>
</dbReference>
<dbReference type="EMBL" id="OX365700">
    <property type="protein sequence ID" value="CAI4033902.1"/>
    <property type="molecule type" value="Genomic_DNA"/>
</dbReference>
<keyword evidence="4" id="KW-0346">Stress response</keyword>
<evidence type="ECO:0000313" key="5">
    <source>
        <dbReference type="Proteomes" id="UP001179121"/>
    </source>
</evidence>
<gene>
    <name evidence="4" type="ORF">DNFV4_04344</name>
</gene>
<dbReference type="InterPro" id="IPR002068">
    <property type="entry name" value="A-crystallin/Hsp20_dom"/>
</dbReference>
<dbReference type="InterPro" id="IPR008978">
    <property type="entry name" value="HSP20-like_chaperone"/>
</dbReference>
<dbReference type="Proteomes" id="UP001179121">
    <property type="component" value="Chromosome"/>
</dbReference>
<evidence type="ECO:0000313" key="4">
    <source>
        <dbReference type="EMBL" id="CAI4033902.1"/>
    </source>
</evidence>
<dbReference type="PROSITE" id="PS01031">
    <property type="entry name" value="SHSP"/>
    <property type="match status" value="1"/>
</dbReference>
<dbReference type="PANTHER" id="PTHR11527">
    <property type="entry name" value="HEAT-SHOCK PROTEIN 20 FAMILY MEMBER"/>
    <property type="match status" value="1"/>
</dbReference>